<dbReference type="PANTHER" id="PTHR30217:SF10">
    <property type="entry name" value="23S RRNA 5-HYDROXYCYTIDINE C2501 SYNTHASE"/>
    <property type="match status" value="1"/>
</dbReference>
<feature type="domain" description="Peptidase U32 collagenase" evidence="1">
    <location>
        <begin position="376"/>
        <end position="491"/>
    </location>
</feature>
<dbReference type="GO" id="GO:0006508">
    <property type="term" value="P:proteolysis"/>
    <property type="evidence" value="ECO:0007669"/>
    <property type="project" value="UniProtKB-KW"/>
</dbReference>
<dbReference type="PROSITE" id="PS01276">
    <property type="entry name" value="PEPTIDASE_U32"/>
    <property type="match status" value="1"/>
</dbReference>
<dbReference type="InterPro" id="IPR051454">
    <property type="entry name" value="RNA/ubiquinone_mod_enzymes"/>
</dbReference>
<dbReference type="STRING" id="1121306.SAMN02745196_01311"/>
<keyword evidence="3" id="KW-1185">Reference proteome</keyword>
<reference evidence="2 3" key="1">
    <citation type="submission" date="2016-11" db="EMBL/GenBank/DDBJ databases">
        <authorList>
            <person name="Jaros S."/>
            <person name="Januszkiewicz K."/>
            <person name="Wedrychowicz H."/>
        </authorList>
    </citation>
    <scope>NUCLEOTIDE SEQUENCE [LARGE SCALE GENOMIC DNA]</scope>
    <source>
        <strain evidence="2 3">DSM 3089</strain>
    </source>
</reference>
<protein>
    <submittedName>
        <fullName evidence="2">Putative protease</fullName>
    </submittedName>
</protein>
<dbReference type="AlphaFoldDB" id="A0A1M5VS67"/>
<evidence type="ECO:0000313" key="2">
    <source>
        <dbReference type="EMBL" id="SHH77824.1"/>
    </source>
</evidence>
<dbReference type="Proteomes" id="UP000184526">
    <property type="component" value="Unassembled WGS sequence"/>
</dbReference>
<name>A0A1M5VS67_9CLOT</name>
<keyword evidence="2" id="KW-0645">Protease</keyword>
<dbReference type="OrthoDB" id="9807498at2"/>
<keyword evidence="2" id="KW-0378">Hydrolase</keyword>
<proteinExistence type="predicted"/>
<dbReference type="RefSeq" id="WP_072831239.1">
    <property type="nucleotide sequence ID" value="NZ_FQXP01000005.1"/>
</dbReference>
<dbReference type="GO" id="GO:0008233">
    <property type="term" value="F:peptidase activity"/>
    <property type="evidence" value="ECO:0007669"/>
    <property type="project" value="UniProtKB-KW"/>
</dbReference>
<dbReference type="InterPro" id="IPR020988">
    <property type="entry name" value="Pept_U32_collagenase"/>
</dbReference>
<gene>
    <name evidence="2" type="ORF">SAMN02745196_01311</name>
</gene>
<evidence type="ECO:0000313" key="3">
    <source>
        <dbReference type="Proteomes" id="UP000184526"/>
    </source>
</evidence>
<dbReference type="PANTHER" id="PTHR30217">
    <property type="entry name" value="PEPTIDASE U32 FAMILY"/>
    <property type="match status" value="1"/>
</dbReference>
<organism evidence="2 3">
    <name type="scientific">Clostridium collagenovorans DSM 3089</name>
    <dbReference type="NCBI Taxonomy" id="1121306"/>
    <lineage>
        <taxon>Bacteria</taxon>
        <taxon>Bacillati</taxon>
        <taxon>Bacillota</taxon>
        <taxon>Clostridia</taxon>
        <taxon>Eubacteriales</taxon>
        <taxon>Clostridiaceae</taxon>
        <taxon>Clostridium</taxon>
    </lineage>
</organism>
<dbReference type="Pfam" id="PF12392">
    <property type="entry name" value="DUF3656"/>
    <property type="match status" value="1"/>
</dbReference>
<dbReference type="Pfam" id="PF01136">
    <property type="entry name" value="Peptidase_U32"/>
    <property type="match status" value="2"/>
</dbReference>
<dbReference type="EMBL" id="FQXP01000005">
    <property type="protein sequence ID" value="SHH77824.1"/>
    <property type="molecule type" value="Genomic_DNA"/>
</dbReference>
<evidence type="ECO:0000259" key="1">
    <source>
        <dbReference type="Pfam" id="PF12392"/>
    </source>
</evidence>
<dbReference type="InterPro" id="IPR001539">
    <property type="entry name" value="Peptidase_U32"/>
</dbReference>
<accession>A0A1M5VS67</accession>
<sequence>MNKIELLAPAGSFESLIAAVQSGADAIYLGGSKFSARAYANNFDDEQMIKAVEYCHDYGVKVYITINTLLKDKEIKEALEYAKFLYRIGVDALIIQDTGLVYLIKKCIPEFEIHASTQMSIHNGEGALLLKNLGFQRIVLSRELSIEDIDYISKDLGIETEVFVHGALCVCYSGQCLMSSILGGRSGNRGRCAQTCRLPYTLYGKNTKVERDGYIMSPKDICTIENIKELIESGTSSLKIEGRMKRPEYVAGVVSIYRKAIDSYYNNTEFNLEEEKRKLTQLFNREGFSKAYLLGNVGKDMMAYKTPRNTGVYLGKANKDGSILLKEPIGLKDGIRIEEGGFTVSKILLNGKEVEKANVGDIVKLKPSNYKANDILYRASDNELLMELSQYYKHPYEKKIPLKANFTFKVGSPMVIGTQFNEETFYAEGEIVQQALKKPLEKEKIVKNICKAGDTALKIDEIEFLHFEDGFVPVSAVNEIRRNIIEQIENRIKEKNKRVLKDLSSENIEATYAEQNMPSLMVTLQRAEQLKAAEELNIENVAVNIFNMRGNVDLDNVKIKNLYLKVPNIIRDKEIHKIALEIEKNLHRIKGIITGNMGIINRFLGKTIIYGDYKNNVLNTFAHRFFSEKINGMYLSAELNRSELLNIGKKSPENSCGVVIYGRYELMVSEYCPIGSIYGGKSKKENCKGACAKDTYLLRDRKGEEFILDVDKSCRSYIYNSVPVNLYPYINELKKNNIDAFRIDFIAEDYNEAREVLSGFINGTLDNEDKKYTRGHYKRGIE</sequence>